<gene>
    <name evidence="4" type="ORF">ACFSBT_12020</name>
</gene>
<evidence type="ECO:0000313" key="4">
    <source>
        <dbReference type="EMBL" id="MFD1514006.1"/>
    </source>
</evidence>
<dbReference type="PANTHER" id="PTHR32114:SF2">
    <property type="entry name" value="ABC TRANSPORTER ABCH.3"/>
    <property type="match status" value="1"/>
</dbReference>
<dbReference type="RefSeq" id="WP_250873962.1">
    <property type="nucleotide sequence ID" value="NZ_JALXFV010000005.1"/>
</dbReference>
<dbReference type="Pfam" id="PF13558">
    <property type="entry name" value="SbcC_Walker_B"/>
    <property type="match status" value="1"/>
</dbReference>
<dbReference type="SUPFAM" id="SSF52540">
    <property type="entry name" value="P-loop containing nucleoside triphosphate hydrolases"/>
    <property type="match status" value="1"/>
</dbReference>
<evidence type="ECO:0000313" key="5">
    <source>
        <dbReference type="Proteomes" id="UP001597187"/>
    </source>
</evidence>
<comment type="caution">
    <text evidence="4">The sequence shown here is derived from an EMBL/GenBank/DDBJ whole genome shotgun (WGS) entry which is preliminary data.</text>
</comment>
<name>A0ABD6AX87_9EURY</name>
<evidence type="ECO:0000256" key="1">
    <source>
        <dbReference type="ARBA" id="ARBA00023054"/>
    </source>
</evidence>
<keyword evidence="1 3" id="KW-0175">Coiled coil</keyword>
<proteinExistence type="inferred from homology"/>
<keyword evidence="5" id="KW-1185">Reference proteome</keyword>
<feature type="coiled-coil region" evidence="3">
    <location>
        <begin position="217"/>
        <end position="254"/>
    </location>
</feature>
<dbReference type="Gene3D" id="3.40.50.300">
    <property type="entry name" value="P-loop containing nucleotide triphosphate hydrolases"/>
    <property type="match status" value="2"/>
</dbReference>
<dbReference type="EMBL" id="JBHUDC010000005">
    <property type="protein sequence ID" value="MFD1514006.1"/>
    <property type="molecule type" value="Genomic_DNA"/>
</dbReference>
<evidence type="ECO:0000256" key="2">
    <source>
        <dbReference type="ARBA" id="ARBA00049666"/>
    </source>
</evidence>
<reference evidence="4 5" key="1">
    <citation type="journal article" date="2019" name="Int. J. Syst. Evol. Microbiol.">
        <title>The Global Catalogue of Microorganisms (GCM) 10K type strain sequencing project: providing services to taxonomists for standard genome sequencing and annotation.</title>
        <authorList>
            <consortium name="The Broad Institute Genomics Platform"/>
            <consortium name="The Broad Institute Genome Sequencing Center for Infectious Disease"/>
            <person name="Wu L."/>
            <person name="Ma J."/>
        </authorList>
    </citation>
    <scope>NUCLEOTIDE SEQUENCE [LARGE SCALE GENOMIC DNA]</scope>
    <source>
        <strain evidence="4 5">CGMCC 1.12563</strain>
    </source>
</reference>
<feature type="coiled-coil region" evidence="3">
    <location>
        <begin position="302"/>
        <end position="424"/>
    </location>
</feature>
<comment type="similarity">
    <text evidence="2">Belongs to the Sph1/Sph2 family.</text>
</comment>
<dbReference type="AlphaFoldDB" id="A0ABD6AX87"/>
<organism evidence="4 5">
    <name type="scientific">Halomarina rubra</name>
    <dbReference type="NCBI Taxonomy" id="2071873"/>
    <lineage>
        <taxon>Archaea</taxon>
        <taxon>Methanobacteriati</taxon>
        <taxon>Methanobacteriota</taxon>
        <taxon>Stenosarchaea group</taxon>
        <taxon>Halobacteria</taxon>
        <taxon>Halobacteriales</taxon>
        <taxon>Natronomonadaceae</taxon>
        <taxon>Halomarina</taxon>
    </lineage>
</organism>
<accession>A0ABD6AX87</accession>
<dbReference type="Proteomes" id="UP001597187">
    <property type="component" value="Unassembled WGS sequence"/>
</dbReference>
<protein>
    <submittedName>
        <fullName evidence="4">SbcC/MukB-like Walker B domain-containing protein</fullName>
    </submittedName>
</protein>
<dbReference type="PANTHER" id="PTHR32114">
    <property type="entry name" value="ABC TRANSPORTER ABCH.3"/>
    <property type="match status" value="1"/>
</dbReference>
<evidence type="ECO:0000256" key="3">
    <source>
        <dbReference type="SAM" id="Coils"/>
    </source>
</evidence>
<sequence length="571" mass="65190">MKISRIHASNFGIDEFPTIEEESVEGDDLLIFGGNRSGKSLSFNALLYGLYGADATYGISPGRNSDVKIHFDDGSAIDRSGSPHEFRNEGEVYVAKNGVRRFVGRQELVSLQFLHSEVGEQPLSVYDGDELVQHIRRALNSELQQEIERHRLASTHLKNAVEMARRGEKGTSLRELNEEYNGLGLESKRSRLEKVKHLESLIESGKVESIIERLQREDEISSRIEDLYDEKRHIEQQLRKLQRQLREEKRYTDKINDIIIDAISEFACPVCDRLVEESTAKHRLKRGQCPQCGRPRSLSDLKEDIGERVESADGRIESLEDEIEELESREEEIEEEISSLKEQEPDLSELNSLVRTAIKEADYNINTLISNTDDYLTQYQESVEELENRKAELEEEISTKEDTIEVLSDSQEHANELAEKLSEQSFDEVIDTFRERWSDNYSSMAPELGTEIRLTTQGDIRIPGTDSEGPRDYSRVSGGEKRLMNLSFVFTLAQFAQQGDTEHSFETLVMDEPLTNLEDDVQESALEFLIGSSVQVIMTTPAERLKEPFTVNQIVSLDRIELEQMKLDAFA</sequence>
<dbReference type="InterPro" id="IPR027417">
    <property type="entry name" value="P-loop_NTPase"/>
</dbReference>